<dbReference type="PRINTS" id="PR00068">
    <property type="entry name" value="CUZNDISMTASE"/>
</dbReference>
<evidence type="ECO:0000256" key="2">
    <source>
        <dbReference type="SAM" id="SignalP"/>
    </source>
</evidence>
<evidence type="ECO:0000256" key="1">
    <source>
        <dbReference type="RuleBase" id="RU000393"/>
    </source>
</evidence>
<feature type="signal peptide" evidence="2">
    <location>
        <begin position="1"/>
        <end position="18"/>
    </location>
</feature>
<dbReference type="SUPFAM" id="SSF49329">
    <property type="entry name" value="Cu,Zn superoxide dismutase-like"/>
    <property type="match status" value="2"/>
</dbReference>
<evidence type="ECO:0000313" key="5">
    <source>
        <dbReference type="Proteomes" id="UP000031036"/>
    </source>
</evidence>
<dbReference type="PROSITE" id="PS00087">
    <property type="entry name" value="SOD_CU_ZN_1"/>
    <property type="match status" value="1"/>
</dbReference>
<dbReference type="Pfam" id="PF00080">
    <property type="entry name" value="Sod_Cu"/>
    <property type="match status" value="2"/>
</dbReference>
<dbReference type="InterPro" id="IPR018152">
    <property type="entry name" value="SOD_Cu/Zn_BS"/>
</dbReference>
<dbReference type="Gene3D" id="2.60.40.200">
    <property type="entry name" value="Superoxide dismutase, copper/zinc binding domain"/>
    <property type="match status" value="2"/>
</dbReference>
<comment type="cofactor">
    <cofactor evidence="1">
        <name>Zn(2+)</name>
        <dbReference type="ChEBI" id="CHEBI:29105"/>
    </cofactor>
    <text evidence="1">Binds 1 zinc ion per subunit.</text>
</comment>
<evidence type="ECO:0000259" key="3">
    <source>
        <dbReference type="Pfam" id="PF00080"/>
    </source>
</evidence>
<feature type="domain" description="Superoxide dismutase copper/zinc binding" evidence="3">
    <location>
        <begin position="103"/>
        <end position="225"/>
    </location>
</feature>
<dbReference type="AlphaFoldDB" id="A0A0B2VIX8"/>
<keyword evidence="1" id="KW-0186">Copper</keyword>
<accession>A0A0B2VIX8</accession>
<dbReference type="InterPro" id="IPR001424">
    <property type="entry name" value="SOD_Cu_Zn_dom"/>
</dbReference>
<gene>
    <name evidence="4" type="primary">SOD1</name>
    <name evidence="4" type="ORF">Tcan_06530</name>
</gene>
<dbReference type="InterPro" id="IPR024134">
    <property type="entry name" value="SOD_Cu/Zn_/chaperone"/>
</dbReference>
<protein>
    <recommendedName>
        <fullName evidence="1">Superoxide dismutase [Cu-Zn]</fullName>
        <ecNumber evidence="1">1.15.1.1</ecNumber>
    </recommendedName>
</protein>
<keyword evidence="5" id="KW-1185">Reference proteome</keyword>
<feature type="chain" id="PRO_5002077314" description="Superoxide dismutase [Cu-Zn]" evidence="2">
    <location>
        <begin position="19"/>
        <end position="231"/>
    </location>
</feature>
<dbReference type="GO" id="GO:0004784">
    <property type="term" value="F:superoxide dismutase activity"/>
    <property type="evidence" value="ECO:0007669"/>
    <property type="project" value="UniProtKB-EC"/>
</dbReference>
<dbReference type="STRING" id="6265.A0A0B2VIX8"/>
<evidence type="ECO:0000313" key="4">
    <source>
        <dbReference type="EMBL" id="KHN83456.1"/>
    </source>
</evidence>
<comment type="catalytic activity">
    <reaction evidence="1">
        <text>2 superoxide + 2 H(+) = H2O2 + O2</text>
        <dbReference type="Rhea" id="RHEA:20696"/>
        <dbReference type="ChEBI" id="CHEBI:15378"/>
        <dbReference type="ChEBI" id="CHEBI:15379"/>
        <dbReference type="ChEBI" id="CHEBI:16240"/>
        <dbReference type="ChEBI" id="CHEBI:18421"/>
        <dbReference type="EC" id="1.15.1.1"/>
    </reaction>
</comment>
<feature type="domain" description="Superoxide dismutase copper/zinc binding" evidence="3">
    <location>
        <begin position="21"/>
        <end position="101"/>
    </location>
</feature>
<keyword evidence="1" id="KW-0479">Metal-binding</keyword>
<sequence length="231" mass="23701">MIGATSLLLLCFINLSASQMAGDIGNGCGAAAGHYNPFRRNHGAPALMFPTIRHVGDLGNIQAATNGVATISGTFRGVGLVGPFSIIGRTLIVHERRDDLGLVNGSVRGLTANALHGFHVHTRGDIGNSCLAALGHYNPFGRNHGAPGLMFPTIRHVGDLGNIQADGNGVATISSTFLRVGLVGPFSIIGRTLIVHAMRDDLGLGGAPDSTTTGNAGRRVACGIIGLLVGL</sequence>
<keyword evidence="2" id="KW-0732">Signal</keyword>
<comment type="similarity">
    <text evidence="1">Belongs to the Cu-Zn superoxide dismutase family.</text>
</comment>
<keyword evidence="1" id="KW-0560">Oxidoreductase</keyword>
<dbReference type="PANTHER" id="PTHR10003">
    <property type="entry name" value="SUPEROXIDE DISMUTASE CU-ZN -RELATED"/>
    <property type="match status" value="1"/>
</dbReference>
<dbReference type="EMBL" id="JPKZ01001193">
    <property type="protein sequence ID" value="KHN83456.1"/>
    <property type="molecule type" value="Genomic_DNA"/>
</dbReference>
<dbReference type="GO" id="GO:0005507">
    <property type="term" value="F:copper ion binding"/>
    <property type="evidence" value="ECO:0007669"/>
    <property type="project" value="InterPro"/>
</dbReference>
<dbReference type="Proteomes" id="UP000031036">
    <property type="component" value="Unassembled WGS sequence"/>
</dbReference>
<dbReference type="InterPro" id="IPR036423">
    <property type="entry name" value="SOD-like_Cu/Zn_dom_sf"/>
</dbReference>
<organism evidence="4 5">
    <name type="scientific">Toxocara canis</name>
    <name type="common">Canine roundworm</name>
    <dbReference type="NCBI Taxonomy" id="6265"/>
    <lineage>
        <taxon>Eukaryota</taxon>
        <taxon>Metazoa</taxon>
        <taxon>Ecdysozoa</taxon>
        <taxon>Nematoda</taxon>
        <taxon>Chromadorea</taxon>
        <taxon>Rhabditida</taxon>
        <taxon>Spirurina</taxon>
        <taxon>Ascaridomorpha</taxon>
        <taxon>Ascaridoidea</taxon>
        <taxon>Toxocaridae</taxon>
        <taxon>Toxocara</taxon>
    </lineage>
</organism>
<dbReference type="CDD" id="cd00305">
    <property type="entry name" value="Cu-Zn_Superoxide_Dismutase"/>
    <property type="match status" value="1"/>
</dbReference>
<dbReference type="OrthoDB" id="2015551at2759"/>
<comment type="cofactor">
    <cofactor evidence="1">
        <name>Cu cation</name>
        <dbReference type="ChEBI" id="CHEBI:23378"/>
    </cofactor>
    <text evidence="1">Binds 1 copper ion per subunit.</text>
</comment>
<reference evidence="4 5" key="1">
    <citation type="submission" date="2014-11" db="EMBL/GenBank/DDBJ databases">
        <title>Genetic blueprint of the zoonotic pathogen Toxocara canis.</title>
        <authorList>
            <person name="Zhu X.-Q."/>
            <person name="Korhonen P.K."/>
            <person name="Cai H."/>
            <person name="Young N.D."/>
            <person name="Nejsum P."/>
            <person name="von Samson-Himmelstjerna G."/>
            <person name="Boag P.R."/>
            <person name="Tan P."/>
            <person name="Li Q."/>
            <person name="Min J."/>
            <person name="Yang Y."/>
            <person name="Wang X."/>
            <person name="Fang X."/>
            <person name="Hall R.S."/>
            <person name="Hofmann A."/>
            <person name="Sternberg P.W."/>
            <person name="Jex A.R."/>
            <person name="Gasser R.B."/>
        </authorList>
    </citation>
    <scope>NUCLEOTIDE SEQUENCE [LARGE SCALE GENOMIC DNA]</scope>
    <source>
        <strain evidence="4">PN_DK_2014</strain>
    </source>
</reference>
<comment type="function">
    <text evidence="1">Destroys radicals which are normally produced within the cells and which are toxic to biological systems.</text>
</comment>
<comment type="caution">
    <text evidence="4">The sequence shown here is derived from an EMBL/GenBank/DDBJ whole genome shotgun (WGS) entry which is preliminary data.</text>
</comment>
<proteinExistence type="inferred from homology"/>
<name>A0A0B2VIX8_TOXCA</name>
<keyword evidence="1" id="KW-0862">Zinc</keyword>
<dbReference type="EC" id="1.15.1.1" evidence="1"/>
<dbReference type="PROSITE" id="PS00332">
    <property type="entry name" value="SOD_CU_ZN_2"/>
    <property type="match status" value="1"/>
</dbReference>